<evidence type="ECO:0000313" key="3">
    <source>
        <dbReference type="EMBL" id="CAG8973691.1"/>
    </source>
</evidence>
<proteinExistence type="predicted"/>
<keyword evidence="1" id="KW-0732">Signal</keyword>
<sequence>MLVSFLLFQLLFACTIAAHLSPIHYTISRRGGSFHIPGVANLTSLLEELQKIEGRFAATTRAFEGNTVVRKPRHLHGTQASTVLLGEVGREGNWFATLELGEPAQRVQMDLDMLTKDFYVKSTQSSLGSFFMDFMSKTYKDSEQPLPFPTCRQPTDILHLNTIERMIPVSFAHCRPSKQWIQALLPSGAYLGLAPAASLSQLNTTSLLSQLIEKGILDTQMWSLVLLNGQDGLFSLGGTPLASIRKVEKETQDLLASQNQGGHEELKREEHLEDRAAIYDPSMAGDPDRDWKWMQVRGIDGFWQIQMHGVWVDGVKNVFNQPAVLDINTPFILAPPMAARTLYAKTQAKRLPPPYDQFHAYPCLKPPQLHLDFAGWGVEVLKGRNKETFAPGGRFSLGRMAEGSGYCIGMIVESRMGLQPSDIRDHRHGGVEKVSGLGDVWILGEPFFRDVQVAFDVNILLAEVHWYDILTVIKVESKKVGLQRV</sequence>
<keyword evidence="4" id="KW-1185">Reference proteome</keyword>
<evidence type="ECO:0000259" key="2">
    <source>
        <dbReference type="PROSITE" id="PS51767"/>
    </source>
</evidence>
<dbReference type="OrthoDB" id="15189at2759"/>
<accession>A0A9N9LJF4</accession>
<gene>
    <name evidence="3" type="ORF">HYALB_00006961</name>
</gene>
<dbReference type="PROSITE" id="PS51767">
    <property type="entry name" value="PEPTIDASE_A1"/>
    <property type="match status" value="1"/>
</dbReference>
<dbReference type="EMBL" id="CAJVRM010000078">
    <property type="protein sequence ID" value="CAG8973691.1"/>
    <property type="molecule type" value="Genomic_DNA"/>
</dbReference>
<reference evidence="3" key="1">
    <citation type="submission" date="2021-07" db="EMBL/GenBank/DDBJ databases">
        <authorList>
            <person name="Durling M."/>
        </authorList>
    </citation>
    <scope>NUCLEOTIDE SEQUENCE</scope>
</reference>
<feature type="chain" id="PRO_5040484342" description="Peptidase A1 domain-containing protein" evidence="1">
    <location>
        <begin position="18"/>
        <end position="485"/>
    </location>
</feature>
<name>A0A9N9LJF4_9HELO</name>
<organism evidence="3 4">
    <name type="scientific">Hymenoscyphus albidus</name>
    <dbReference type="NCBI Taxonomy" id="595503"/>
    <lineage>
        <taxon>Eukaryota</taxon>
        <taxon>Fungi</taxon>
        <taxon>Dikarya</taxon>
        <taxon>Ascomycota</taxon>
        <taxon>Pezizomycotina</taxon>
        <taxon>Leotiomycetes</taxon>
        <taxon>Helotiales</taxon>
        <taxon>Helotiaceae</taxon>
        <taxon>Hymenoscyphus</taxon>
    </lineage>
</organism>
<dbReference type="InterPro" id="IPR021109">
    <property type="entry name" value="Peptidase_aspartic_dom_sf"/>
</dbReference>
<feature type="signal peptide" evidence="1">
    <location>
        <begin position="1"/>
        <end position="17"/>
    </location>
</feature>
<dbReference type="Proteomes" id="UP000701801">
    <property type="component" value="Unassembled WGS sequence"/>
</dbReference>
<dbReference type="AlphaFoldDB" id="A0A9N9LJF4"/>
<evidence type="ECO:0000256" key="1">
    <source>
        <dbReference type="SAM" id="SignalP"/>
    </source>
</evidence>
<dbReference type="Gene3D" id="2.40.70.10">
    <property type="entry name" value="Acid Proteases"/>
    <property type="match status" value="2"/>
</dbReference>
<protein>
    <recommendedName>
        <fullName evidence="2">Peptidase A1 domain-containing protein</fullName>
    </recommendedName>
</protein>
<dbReference type="SUPFAM" id="SSF50630">
    <property type="entry name" value="Acid proteases"/>
    <property type="match status" value="1"/>
</dbReference>
<comment type="caution">
    <text evidence="3">The sequence shown here is derived from an EMBL/GenBank/DDBJ whole genome shotgun (WGS) entry which is preliminary data.</text>
</comment>
<dbReference type="InterPro" id="IPR033121">
    <property type="entry name" value="PEPTIDASE_A1"/>
</dbReference>
<evidence type="ECO:0000313" key="4">
    <source>
        <dbReference type="Proteomes" id="UP000701801"/>
    </source>
</evidence>
<feature type="domain" description="Peptidase A1" evidence="2">
    <location>
        <begin position="94"/>
        <end position="467"/>
    </location>
</feature>